<evidence type="ECO:0000259" key="1">
    <source>
        <dbReference type="Pfam" id="PF01637"/>
    </source>
</evidence>
<dbReference type="PANTHER" id="PTHR34704:SF1">
    <property type="entry name" value="ATPASE"/>
    <property type="match status" value="1"/>
</dbReference>
<dbReference type="InterPro" id="IPR011579">
    <property type="entry name" value="ATPase_dom"/>
</dbReference>
<dbReference type="PANTHER" id="PTHR34704">
    <property type="entry name" value="ATPASE"/>
    <property type="match status" value="1"/>
</dbReference>
<organism evidence="2 3">
    <name type="scientific">Succinivibrio dextrinosolvens</name>
    <dbReference type="NCBI Taxonomy" id="83771"/>
    <lineage>
        <taxon>Bacteria</taxon>
        <taxon>Pseudomonadati</taxon>
        <taxon>Pseudomonadota</taxon>
        <taxon>Gammaproteobacteria</taxon>
        <taxon>Aeromonadales</taxon>
        <taxon>Succinivibrionaceae</taxon>
        <taxon>Succinivibrio</taxon>
    </lineage>
</organism>
<dbReference type="Proteomes" id="UP000243374">
    <property type="component" value="Unassembled WGS sequence"/>
</dbReference>
<evidence type="ECO:0000313" key="3">
    <source>
        <dbReference type="Proteomes" id="UP000243374"/>
    </source>
</evidence>
<dbReference type="GO" id="GO:0005524">
    <property type="term" value="F:ATP binding"/>
    <property type="evidence" value="ECO:0007669"/>
    <property type="project" value="InterPro"/>
</dbReference>
<reference evidence="2 3" key="1">
    <citation type="submission" date="2016-10" db="EMBL/GenBank/DDBJ databases">
        <authorList>
            <person name="Varghese N."/>
            <person name="Submissions S."/>
        </authorList>
    </citation>
    <scope>NUCLEOTIDE SEQUENCE [LARGE SCALE GENOMIC DNA]</scope>
    <source>
        <strain evidence="2 3">22B</strain>
    </source>
</reference>
<proteinExistence type="predicted"/>
<dbReference type="AlphaFoldDB" id="A0A662ZA52"/>
<name>A0A662ZA52_9GAMM</name>
<evidence type="ECO:0000313" key="2">
    <source>
        <dbReference type="EMBL" id="SFK19114.1"/>
    </source>
</evidence>
<gene>
    <name evidence="2" type="ORF">SAMN04487865_103510</name>
</gene>
<dbReference type="SUPFAM" id="SSF52540">
    <property type="entry name" value="P-loop containing nucleoside triphosphate hydrolases"/>
    <property type="match status" value="1"/>
</dbReference>
<dbReference type="InterPro" id="IPR027417">
    <property type="entry name" value="P-loop_NTPase"/>
</dbReference>
<dbReference type="EMBL" id="FOSF01000035">
    <property type="protein sequence ID" value="SFK19114.1"/>
    <property type="molecule type" value="Genomic_DNA"/>
</dbReference>
<feature type="domain" description="ATPase" evidence="1">
    <location>
        <begin position="12"/>
        <end position="218"/>
    </location>
</feature>
<protein>
    <recommendedName>
        <fullName evidence="1">ATPase domain-containing protein</fullName>
    </recommendedName>
</protein>
<dbReference type="Gene3D" id="3.40.50.300">
    <property type="entry name" value="P-loop containing nucleotide triphosphate hydrolases"/>
    <property type="match status" value="1"/>
</dbReference>
<dbReference type="Pfam" id="PF01637">
    <property type="entry name" value="ATPase_2"/>
    <property type="match status" value="1"/>
</dbReference>
<dbReference type="OrthoDB" id="9801758at2"/>
<accession>A0A662ZA52</accession>
<keyword evidence="3" id="KW-1185">Reference proteome</keyword>
<sequence>MLNHMNRKIIGRKKECERLDECMNADQAQLVIVYGRRRVGKTYLINEYFENRFAFKITGSYGQPKEVQLKIFDTSLSRQNGVNKLNSKDWFEAFNSLRDYLETLDTNEKQVIFFDEMPWLDTQKSSFLAAFEWLWNDWASTRRNLIFIVCGSATSWMDEKIANNKGGLFNRQTCKLFIKPFSLNEVEEYLQSKNIEWSRYDIVQCYMIMGGIPYYLSLLNSKLSLSQNIDALFFTDRGELSDEFEHLYRTLFTNSASYIKVVESLSKKKGGLTRDELLKSTGRQTGGELSVILKNLELSGFIRISNFFNKKKKNALYQLCDYYTSFYFKFIKDNYGKDEHYWSNAVDNPAKRTWEGLVFEQICRDHVTSIKKKLGISGVLSEESSWYVRGDTEIQGAQIDLLISRRDHVTNLCEIKFSTGEYSIDKDYDLKLRNKVEAFRRDTNYKGTIQLVMITTFGLKKNQYSSLIQNQIVLDDLFIS</sequence>